<dbReference type="Proteomes" id="UP001301731">
    <property type="component" value="Chromosome"/>
</dbReference>
<gene>
    <name evidence="1" type="ORF">R2D22_13460</name>
</gene>
<sequence>MKDLVAKVPGFEEAYEAHIIGEGGVLPHVFFFVDVVDETVRSYLGEGDPDGPDWRQVLAFLEEESRRAVPGAYPVIVTSFLDGLPYQGQSGCGIEAHLGPVMAAKFAELRPWWPGSP</sequence>
<protein>
    <submittedName>
        <fullName evidence="1">Uncharacterized protein</fullName>
    </submittedName>
</protein>
<proteinExistence type="predicted"/>
<keyword evidence="2" id="KW-1185">Reference proteome</keyword>
<reference evidence="1 2" key="1">
    <citation type="submission" date="2023-10" db="EMBL/GenBank/DDBJ databases">
        <title>The genome sequence of Streptomyces sp. HUAS YS2.</title>
        <authorList>
            <person name="Mo P."/>
        </authorList>
    </citation>
    <scope>NUCLEOTIDE SEQUENCE [LARGE SCALE GENOMIC DNA]</scope>
    <source>
        <strain evidence="1 2">HUAS YS2</strain>
    </source>
</reference>
<dbReference type="EMBL" id="CP137573">
    <property type="protein sequence ID" value="WOX22347.1"/>
    <property type="molecule type" value="Genomic_DNA"/>
</dbReference>
<name>A0ABZ0LS80_9ACTN</name>
<organism evidence="1 2">
    <name type="scientific">Streptomyces solicathayae</name>
    <dbReference type="NCBI Taxonomy" id="3081768"/>
    <lineage>
        <taxon>Bacteria</taxon>
        <taxon>Bacillati</taxon>
        <taxon>Actinomycetota</taxon>
        <taxon>Actinomycetes</taxon>
        <taxon>Kitasatosporales</taxon>
        <taxon>Streptomycetaceae</taxon>
        <taxon>Streptomyces</taxon>
    </lineage>
</organism>
<accession>A0ABZ0LS80</accession>
<evidence type="ECO:0000313" key="1">
    <source>
        <dbReference type="EMBL" id="WOX22347.1"/>
    </source>
</evidence>
<evidence type="ECO:0000313" key="2">
    <source>
        <dbReference type="Proteomes" id="UP001301731"/>
    </source>
</evidence>
<dbReference type="RefSeq" id="WP_318103381.1">
    <property type="nucleotide sequence ID" value="NZ_CP137573.1"/>
</dbReference>